<dbReference type="Gene3D" id="3.30.1380.10">
    <property type="match status" value="1"/>
</dbReference>
<evidence type="ECO:0000313" key="2">
    <source>
        <dbReference type="EMBL" id="CAF1262950.1"/>
    </source>
</evidence>
<dbReference type="EMBL" id="CAJOBB010001286">
    <property type="protein sequence ID" value="CAF3835889.1"/>
    <property type="molecule type" value="Genomic_DNA"/>
</dbReference>
<protein>
    <submittedName>
        <fullName evidence="3">Uncharacterized protein</fullName>
    </submittedName>
</protein>
<reference evidence="3" key="1">
    <citation type="submission" date="2021-02" db="EMBL/GenBank/DDBJ databases">
        <authorList>
            <person name="Nowell W R."/>
        </authorList>
    </citation>
    <scope>NUCLEOTIDE SEQUENCE</scope>
</reference>
<evidence type="ECO:0000313" key="5">
    <source>
        <dbReference type="Proteomes" id="UP000663868"/>
    </source>
</evidence>
<dbReference type="SUPFAM" id="SSF55166">
    <property type="entry name" value="Hedgehog/DD-peptidase"/>
    <property type="match status" value="1"/>
</dbReference>
<evidence type="ECO:0000313" key="3">
    <source>
        <dbReference type="EMBL" id="CAF3835889.1"/>
    </source>
</evidence>
<sequence length="95" mass="10369">MASAAKQNGVIITISSGFRTLVLAKAGTSNYGKSTALDLNTIYSKQTGSKHDCNGSKVYQWLYNNANKYVFTRTVQSEPWHGEFRGIGVSRASFA</sequence>
<organism evidence="3 5">
    <name type="scientific">Adineta steineri</name>
    <dbReference type="NCBI Taxonomy" id="433720"/>
    <lineage>
        <taxon>Eukaryota</taxon>
        <taxon>Metazoa</taxon>
        <taxon>Spiralia</taxon>
        <taxon>Gnathifera</taxon>
        <taxon>Rotifera</taxon>
        <taxon>Eurotatoria</taxon>
        <taxon>Bdelloidea</taxon>
        <taxon>Adinetida</taxon>
        <taxon>Adinetidae</taxon>
        <taxon>Adineta</taxon>
    </lineage>
</organism>
<dbReference type="Proteomes" id="UP000663891">
    <property type="component" value="Unassembled WGS sequence"/>
</dbReference>
<name>A0A819DL57_9BILA</name>
<dbReference type="EMBL" id="CAJOAY010003661">
    <property type="protein sequence ID" value="CAF4033750.1"/>
    <property type="molecule type" value="Genomic_DNA"/>
</dbReference>
<proteinExistence type="predicted"/>
<dbReference type="InterPro" id="IPR009045">
    <property type="entry name" value="Zn_M74/Hedgehog-like"/>
</dbReference>
<evidence type="ECO:0000313" key="4">
    <source>
        <dbReference type="EMBL" id="CAF4033750.1"/>
    </source>
</evidence>
<dbReference type="Proteomes" id="UP000663860">
    <property type="component" value="Unassembled WGS sequence"/>
</dbReference>
<accession>A0A819DL57</accession>
<dbReference type="Proteomes" id="UP000663868">
    <property type="component" value="Unassembled WGS sequence"/>
</dbReference>
<dbReference type="AlphaFoldDB" id="A0A819DL57"/>
<evidence type="ECO:0000313" key="1">
    <source>
        <dbReference type="EMBL" id="CAF0948221.1"/>
    </source>
</evidence>
<gene>
    <name evidence="1" type="ORF">IZO911_LOCUS14842</name>
    <name evidence="3" type="ORF">KXQ929_LOCUS19158</name>
    <name evidence="4" type="ORF">OKA104_LOCUS31730</name>
    <name evidence="2" type="ORF">VCS650_LOCUS28975</name>
</gene>
<dbReference type="Proteomes" id="UP000663881">
    <property type="component" value="Unassembled WGS sequence"/>
</dbReference>
<dbReference type="EMBL" id="CAJNOE010000125">
    <property type="protein sequence ID" value="CAF0948221.1"/>
    <property type="molecule type" value="Genomic_DNA"/>
</dbReference>
<dbReference type="EMBL" id="CAJNON010000439">
    <property type="protein sequence ID" value="CAF1262950.1"/>
    <property type="molecule type" value="Genomic_DNA"/>
</dbReference>
<comment type="caution">
    <text evidence="3">The sequence shown here is derived from an EMBL/GenBank/DDBJ whole genome shotgun (WGS) entry which is preliminary data.</text>
</comment>